<accession>A0ABW2P423</accession>
<evidence type="ECO:0000313" key="2">
    <source>
        <dbReference type="EMBL" id="MFC7383959.1"/>
    </source>
</evidence>
<dbReference type="Proteomes" id="UP001596496">
    <property type="component" value="Unassembled WGS sequence"/>
</dbReference>
<gene>
    <name evidence="2" type="ORF">ACFQSB_17205</name>
</gene>
<name>A0ABW2P423_9ACTN</name>
<protein>
    <submittedName>
        <fullName evidence="2">Uncharacterized protein</fullName>
    </submittedName>
</protein>
<dbReference type="RefSeq" id="WP_380827553.1">
    <property type="nucleotide sequence ID" value="NZ_JBHTCG010000010.1"/>
</dbReference>
<organism evidence="2 3">
    <name type="scientific">Sphaerisporangium rhizosphaerae</name>
    <dbReference type="NCBI Taxonomy" id="2269375"/>
    <lineage>
        <taxon>Bacteria</taxon>
        <taxon>Bacillati</taxon>
        <taxon>Actinomycetota</taxon>
        <taxon>Actinomycetes</taxon>
        <taxon>Streptosporangiales</taxon>
        <taxon>Streptosporangiaceae</taxon>
        <taxon>Sphaerisporangium</taxon>
    </lineage>
</organism>
<proteinExistence type="predicted"/>
<sequence>MNPASTPSPPENPPQPSPENGGEIRPNRWRPSWKAILALLAATVTGAASTLLVDGVNSGVRYVTQPKDPFGWTVGLNPEDADSCHKYVIDHDLKEVGPRPESWGMLYGWARDLKAADGETSTVDVYVQGFTSSAVVLRRIRVVVDRRLPPAPGHTYWMGAGCGGPLEVRELAVDLDAATAVLEQVASEGTPAAKFPYSVSAESPEAFRVKATTTRNLYEWHIELDWSSQDRTGTTRIDDLGHPFRTTRAAETGYIWAAPNADTAETWCENVHDIVCPKS</sequence>
<reference evidence="3" key="1">
    <citation type="journal article" date="2019" name="Int. J. Syst. Evol. Microbiol.">
        <title>The Global Catalogue of Microorganisms (GCM) 10K type strain sequencing project: providing services to taxonomists for standard genome sequencing and annotation.</title>
        <authorList>
            <consortium name="The Broad Institute Genomics Platform"/>
            <consortium name="The Broad Institute Genome Sequencing Center for Infectious Disease"/>
            <person name="Wu L."/>
            <person name="Ma J."/>
        </authorList>
    </citation>
    <scope>NUCLEOTIDE SEQUENCE [LARGE SCALE GENOMIC DNA]</scope>
    <source>
        <strain evidence="3">CECT 7649</strain>
    </source>
</reference>
<keyword evidence="3" id="KW-1185">Reference proteome</keyword>
<evidence type="ECO:0000256" key="1">
    <source>
        <dbReference type="SAM" id="MobiDB-lite"/>
    </source>
</evidence>
<comment type="caution">
    <text evidence="2">The sequence shown here is derived from an EMBL/GenBank/DDBJ whole genome shotgun (WGS) entry which is preliminary data.</text>
</comment>
<feature type="region of interest" description="Disordered" evidence="1">
    <location>
        <begin position="1"/>
        <end position="27"/>
    </location>
</feature>
<feature type="compositionally biased region" description="Pro residues" evidence="1">
    <location>
        <begin position="1"/>
        <end position="17"/>
    </location>
</feature>
<dbReference type="EMBL" id="JBHTCG010000010">
    <property type="protein sequence ID" value="MFC7383959.1"/>
    <property type="molecule type" value="Genomic_DNA"/>
</dbReference>
<evidence type="ECO:0000313" key="3">
    <source>
        <dbReference type="Proteomes" id="UP001596496"/>
    </source>
</evidence>